<name>A0AAN9KHJ1_CLITE</name>
<feature type="compositionally biased region" description="Low complexity" evidence="1">
    <location>
        <begin position="21"/>
        <end position="30"/>
    </location>
</feature>
<protein>
    <submittedName>
        <fullName evidence="2">Uncharacterized protein</fullName>
    </submittedName>
</protein>
<sequence>MGSRSAERAGSARRRGHLKTRQSSLGRGSRSQCITKYLQVIGSLINVFTSWPQIPYKALLPCGLEKLGDQKRVKDWPLVLSDMMKPWISSKMIPAKLMLLWAMINLKKVQASM</sequence>
<dbReference type="AlphaFoldDB" id="A0AAN9KHJ1"/>
<feature type="compositionally biased region" description="Basic residues" evidence="1">
    <location>
        <begin position="11"/>
        <end position="20"/>
    </location>
</feature>
<comment type="caution">
    <text evidence="2">The sequence shown here is derived from an EMBL/GenBank/DDBJ whole genome shotgun (WGS) entry which is preliminary data.</text>
</comment>
<evidence type="ECO:0000313" key="3">
    <source>
        <dbReference type="Proteomes" id="UP001359559"/>
    </source>
</evidence>
<keyword evidence="3" id="KW-1185">Reference proteome</keyword>
<feature type="region of interest" description="Disordered" evidence="1">
    <location>
        <begin position="1"/>
        <end position="30"/>
    </location>
</feature>
<evidence type="ECO:0000313" key="2">
    <source>
        <dbReference type="EMBL" id="KAK7316541.1"/>
    </source>
</evidence>
<evidence type="ECO:0000256" key="1">
    <source>
        <dbReference type="SAM" id="MobiDB-lite"/>
    </source>
</evidence>
<gene>
    <name evidence="2" type="ORF">RJT34_00090</name>
</gene>
<organism evidence="2 3">
    <name type="scientific">Clitoria ternatea</name>
    <name type="common">Butterfly pea</name>
    <dbReference type="NCBI Taxonomy" id="43366"/>
    <lineage>
        <taxon>Eukaryota</taxon>
        <taxon>Viridiplantae</taxon>
        <taxon>Streptophyta</taxon>
        <taxon>Embryophyta</taxon>
        <taxon>Tracheophyta</taxon>
        <taxon>Spermatophyta</taxon>
        <taxon>Magnoliopsida</taxon>
        <taxon>eudicotyledons</taxon>
        <taxon>Gunneridae</taxon>
        <taxon>Pentapetalae</taxon>
        <taxon>rosids</taxon>
        <taxon>fabids</taxon>
        <taxon>Fabales</taxon>
        <taxon>Fabaceae</taxon>
        <taxon>Papilionoideae</taxon>
        <taxon>50 kb inversion clade</taxon>
        <taxon>NPAAA clade</taxon>
        <taxon>indigoferoid/millettioid clade</taxon>
        <taxon>Phaseoleae</taxon>
        <taxon>Clitoria</taxon>
    </lineage>
</organism>
<proteinExistence type="predicted"/>
<dbReference type="EMBL" id="JAYKXN010000001">
    <property type="protein sequence ID" value="KAK7316541.1"/>
    <property type="molecule type" value="Genomic_DNA"/>
</dbReference>
<dbReference type="Proteomes" id="UP001359559">
    <property type="component" value="Unassembled WGS sequence"/>
</dbReference>
<accession>A0AAN9KHJ1</accession>
<reference evidence="2 3" key="1">
    <citation type="submission" date="2024-01" db="EMBL/GenBank/DDBJ databases">
        <title>The genomes of 5 underutilized Papilionoideae crops provide insights into root nodulation and disease resistance.</title>
        <authorList>
            <person name="Yuan L."/>
        </authorList>
    </citation>
    <scope>NUCLEOTIDE SEQUENCE [LARGE SCALE GENOMIC DNA]</scope>
    <source>
        <strain evidence="2">LY-2023</strain>
        <tissue evidence="2">Leaf</tissue>
    </source>
</reference>